<reference evidence="4 5" key="1">
    <citation type="submission" date="2019-02" db="EMBL/GenBank/DDBJ databases">
        <title>Deep-cultivation of Planctomycetes and their phenomic and genomic characterization uncovers novel biology.</title>
        <authorList>
            <person name="Wiegand S."/>
            <person name="Jogler M."/>
            <person name="Boedeker C."/>
            <person name="Pinto D."/>
            <person name="Vollmers J."/>
            <person name="Rivas-Marin E."/>
            <person name="Kohn T."/>
            <person name="Peeters S.H."/>
            <person name="Heuer A."/>
            <person name="Rast P."/>
            <person name="Oberbeckmann S."/>
            <person name="Bunk B."/>
            <person name="Jeske O."/>
            <person name="Meyerdierks A."/>
            <person name="Storesund J.E."/>
            <person name="Kallscheuer N."/>
            <person name="Luecker S."/>
            <person name="Lage O.M."/>
            <person name="Pohl T."/>
            <person name="Merkel B.J."/>
            <person name="Hornburger P."/>
            <person name="Mueller R.-W."/>
            <person name="Bruemmer F."/>
            <person name="Labrenz M."/>
            <person name="Spormann A.M."/>
            <person name="Op Den Camp H."/>
            <person name="Overmann J."/>
            <person name="Amann R."/>
            <person name="Jetten M.S.M."/>
            <person name="Mascher T."/>
            <person name="Medema M.H."/>
            <person name="Devos D.P."/>
            <person name="Kaster A.-K."/>
            <person name="Ovreas L."/>
            <person name="Rohde M."/>
            <person name="Galperin M.Y."/>
            <person name="Jogler C."/>
        </authorList>
    </citation>
    <scope>NUCLEOTIDE SEQUENCE [LARGE SCALE GENOMIC DNA]</scope>
    <source>
        <strain evidence="4 5">Pla111</strain>
    </source>
</reference>
<dbReference type="EMBL" id="SJPH01000001">
    <property type="protein sequence ID" value="TWT48506.1"/>
    <property type="molecule type" value="Genomic_DNA"/>
</dbReference>
<gene>
    <name evidence="4" type="ORF">Pla111_02760</name>
</gene>
<dbReference type="PROSITE" id="PS51841">
    <property type="entry name" value="LTD"/>
    <property type="match status" value="1"/>
</dbReference>
<keyword evidence="5" id="KW-1185">Reference proteome</keyword>
<evidence type="ECO:0000313" key="5">
    <source>
        <dbReference type="Proteomes" id="UP000318995"/>
    </source>
</evidence>
<evidence type="ECO:0000256" key="2">
    <source>
        <dbReference type="SAM" id="SignalP"/>
    </source>
</evidence>
<accession>A0A5C5WC60</accession>
<evidence type="ECO:0000256" key="1">
    <source>
        <dbReference type="SAM" id="MobiDB-lite"/>
    </source>
</evidence>
<organism evidence="4 5">
    <name type="scientific">Botrimarina hoheduenensis</name>
    <dbReference type="NCBI Taxonomy" id="2528000"/>
    <lineage>
        <taxon>Bacteria</taxon>
        <taxon>Pseudomonadati</taxon>
        <taxon>Planctomycetota</taxon>
        <taxon>Planctomycetia</taxon>
        <taxon>Pirellulales</taxon>
        <taxon>Lacipirellulaceae</taxon>
        <taxon>Botrimarina</taxon>
    </lineage>
</organism>
<dbReference type="Pfam" id="PF00932">
    <property type="entry name" value="LTD"/>
    <property type="match status" value="1"/>
</dbReference>
<dbReference type="OrthoDB" id="274864at2"/>
<feature type="region of interest" description="Disordered" evidence="1">
    <location>
        <begin position="240"/>
        <end position="275"/>
    </location>
</feature>
<dbReference type="Proteomes" id="UP000318995">
    <property type="component" value="Unassembled WGS sequence"/>
</dbReference>
<feature type="chain" id="PRO_5022740803" description="LTD domain-containing protein" evidence="2">
    <location>
        <begin position="25"/>
        <end position="559"/>
    </location>
</feature>
<evidence type="ECO:0000313" key="4">
    <source>
        <dbReference type="EMBL" id="TWT48506.1"/>
    </source>
</evidence>
<keyword evidence="2" id="KW-0732">Signal</keyword>
<feature type="signal peptide" evidence="2">
    <location>
        <begin position="1"/>
        <end position="24"/>
    </location>
</feature>
<dbReference type="RefSeq" id="WP_146570633.1">
    <property type="nucleotide sequence ID" value="NZ_SJPH01000001.1"/>
</dbReference>
<sequence precursor="true">MRYAIVMVCLTMQALPLLSSSGSAQLVVTEIMYDPASDEPAWEWLEVYNPGAAPIDLAGFFVDRVGDPALGTNPAASIRPVVGVNGTAVLNATVVPAHGVAVLYNGEALGYEPQRFRSAWPSVPAGVPLIGVSGWGGNNLTNNPSPPDVAPDLPGLTFGFWPNESSYRADTANLGTAIDPDRRVVRVSSANFSFAYASGAGWPLNSGNGSSIQHNGVGSTTVGANWGPAAIGADNAFQSTQTHLPGAPVNGADRGSPGRLPAGNRPAPRPSGPSLMISEIMANPASITGSREWEWVEIVNYGTQAIDFATTPLWLDDDDGSALNGANVFFGSIPAGGTAVLFDANAATLAQMQSAWNQSVGLNLIPVIAWPTLANSGDTIGLWTDPIGYAIDKIQGTVSGALMSVTYDNISPWPNDNDADSIYLRDLTYPTNVGAAWARSSGSPYPDAKAYRAAAVFDPLGVIDNSGADVGSPGHYGPAIAPLAGDYNNDGQVDSADYTVWRDGGPLANETASPHVVDQADYEAWRVAYQATAPGYAVPEPSFLPLLAVAGGLAASLRW</sequence>
<proteinExistence type="predicted"/>
<evidence type="ECO:0000259" key="3">
    <source>
        <dbReference type="PROSITE" id="PS51841"/>
    </source>
</evidence>
<name>A0A5C5WC60_9BACT</name>
<feature type="domain" description="LTD" evidence="3">
    <location>
        <begin position="20"/>
        <end position="224"/>
    </location>
</feature>
<comment type="caution">
    <text evidence="4">The sequence shown here is derived from an EMBL/GenBank/DDBJ whole genome shotgun (WGS) entry which is preliminary data.</text>
</comment>
<protein>
    <recommendedName>
        <fullName evidence="3">LTD domain-containing protein</fullName>
    </recommendedName>
</protein>
<dbReference type="InterPro" id="IPR001322">
    <property type="entry name" value="Lamin_tail_dom"/>
</dbReference>
<dbReference type="AlphaFoldDB" id="A0A5C5WC60"/>